<reference evidence="6 7" key="1">
    <citation type="submission" date="2013-03" db="EMBL/GenBank/DDBJ databases">
        <title>The Genome Sequence of Exophiala aquamarina CBS 119918.</title>
        <authorList>
            <consortium name="The Broad Institute Genomics Platform"/>
            <person name="Cuomo C."/>
            <person name="de Hoog S."/>
            <person name="Gorbushina A."/>
            <person name="Walker B."/>
            <person name="Young S.K."/>
            <person name="Zeng Q."/>
            <person name="Gargeya S."/>
            <person name="Fitzgerald M."/>
            <person name="Haas B."/>
            <person name="Abouelleil A."/>
            <person name="Allen A.W."/>
            <person name="Alvarado L."/>
            <person name="Arachchi H.M."/>
            <person name="Berlin A.M."/>
            <person name="Chapman S.B."/>
            <person name="Gainer-Dewar J."/>
            <person name="Goldberg J."/>
            <person name="Griggs A."/>
            <person name="Gujja S."/>
            <person name="Hansen M."/>
            <person name="Howarth C."/>
            <person name="Imamovic A."/>
            <person name="Ireland A."/>
            <person name="Larimer J."/>
            <person name="McCowan C."/>
            <person name="Murphy C."/>
            <person name="Pearson M."/>
            <person name="Poon T.W."/>
            <person name="Priest M."/>
            <person name="Roberts A."/>
            <person name="Saif S."/>
            <person name="Shea T."/>
            <person name="Sisk P."/>
            <person name="Sykes S."/>
            <person name="Wortman J."/>
            <person name="Nusbaum C."/>
            <person name="Birren B."/>
        </authorList>
    </citation>
    <scope>NUCLEOTIDE SEQUENCE [LARGE SCALE GENOMIC DNA]</scope>
    <source>
        <strain evidence="6 7">CBS 119918</strain>
    </source>
</reference>
<sequence>MISKVTAPEIAIVGGGPSGLAFAGMLERAGFDYVVYERESRGSLPRGGCLDLHLGSGQRAMKEAGCFEEMNKYGRRGEATIHTVFDPEGTKVASWGEGHDKPELDRGQIKAALLTTIPDNKIKWDDRVKEVVRDEQGAIVVQFEGGGTATGFKLVVGADGAFSKVRHLVTTAAPQYAKRTFINGTIHPDNPFYSTVLKSAGAGPQVVMGKGLKIWNQMQGDGHYRVDLGFEKPVDFTRNGTFDISDTEAVKELLLTEEFFGKYGQYFRDLISACEGPLFVWPLWHMPSDRFNWAPNADVTIIGDAAHVTPPFVGDGVNCAMRDAIILSQKLKEFGITRAAVAAYEKEMFVWATDLIDRSLECGDLFFDWNAPATFFEALAKKPLIGTTDDV</sequence>
<dbReference type="InterPro" id="IPR036188">
    <property type="entry name" value="FAD/NAD-bd_sf"/>
</dbReference>
<comment type="caution">
    <text evidence="6">The sequence shown here is derived from an EMBL/GenBank/DDBJ whole genome shotgun (WGS) entry which is preliminary data.</text>
</comment>
<dbReference type="VEuPathDB" id="FungiDB:A1O9_10600"/>
<evidence type="ECO:0000256" key="1">
    <source>
        <dbReference type="ARBA" id="ARBA00022630"/>
    </source>
</evidence>
<evidence type="ECO:0000256" key="4">
    <source>
        <dbReference type="ARBA" id="ARBA00023033"/>
    </source>
</evidence>
<dbReference type="OrthoDB" id="655030at2759"/>
<keyword evidence="3" id="KW-0560">Oxidoreductase</keyword>
<dbReference type="GeneID" id="25285504"/>
<dbReference type="EMBL" id="AMGV01000014">
    <property type="protein sequence ID" value="KEF53152.1"/>
    <property type="molecule type" value="Genomic_DNA"/>
</dbReference>
<dbReference type="STRING" id="1182545.A0A072P0D8"/>
<protein>
    <recommendedName>
        <fullName evidence="5">FAD-binding domain-containing protein</fullName>
    </recommendedName>
</protein>
<dbReference type="Gene3D" id="3.50.50.60">
    <property type="entry name" value="FAD/NAD(P)-binding domain"/>
    <property type="match status" value="1"/>
</dbReference>
<dbReference type="Pfam" id="PF01494">
    <property type="entry name" value="FAD_binding_3"/>
    <property type="match status" value="2"/>
</dbReference>
<dbReference type="InterPro" id="IPR002938">
    <property type="entry name" value="FAD-bd"/>
</dbReference>
<feature type="domain" description="FAD-binding" evidence="5">
    <location>
        <begin position="9"/>
        <end position="174"/>
    </location>
</feature>
<keyword evidence="1" id="KW-0285">Flavoprotein</keyword>
<evidence type="ECO:0000313" key="6">
    <source>
        <dbReference type="EMBL" id="KEF53152.1"/>
    </source>
</evidence>
<dbReference type="Proteomes" id="UP000027920">
    <property type="component" value="Unassembled WGS sequence"/>
</dbReference>
<evidence type="ECO:0000256" key="3">
    <source>
        <dbReference type="ARBA" id="ARBA00023002"/>
    </source>
</evidence>
<dbReference type="HOGENOM" id="CLU_009665_4_0_1"/>
<keyword evidence="4" id="KW-0503">Monooxygenase</keyword>
<keyword evidence="7" id="KW-1185">Reference proteome</keyword>
<gene>
    <name evidence="6" type="ORF">A1O9_10600</name>
</gene>
<dbReference type="PANTHER" id="PTHR46972:SF1">
    <property type="entry name" value="FAD DEPENDENT OXIDOREDUCTASE DOMAIN-CONTAINING PROTEIN"/>
    <property type="match status" value="1"/>
</dbReference>
<dbReference type="PRINTS" id="PR00420">
    <property type="entry name" value="RNGMNOXGNASE"/>
</dbReference>
<dbReference type="PANTHER" id="PTHR46972">
    <property type="entry name" value="MONOOXYGENASE ASQM-RELATED"/>
    <property type="match status" value="1"/>
</dbReference>
<evidence type="ECO:0000256" key="2">
    <source>
        <dbReference type="ARBA" id="ARBA00022827"/>
    </source>
</evidence>
<evidence type="ECO:0000313" key="7">
    <source>
        <dbReference type="Proteomes" id="UP000027920"/>
    </source>
</evidence>
<dbReference type="SUPFAM" id="SSF51905">
    <property type="entry name" value="FAD/NAD(P)-binding domain"/>
    <property type="match status" value="1"/>
</dbReference>
<dbReference type="RefSeq" id="XP_013255742.1">
    <property type="nucleotide sequence ID" value="XM_013400288.1"/>
</dbReference>
<dbReference type="GO" id="GO:0004497">
    <property type="term" value="F:monooxygenase activity"/>
    <property type="evidence" value="ECO:0007669"/>
    <property type="project" value="UniProtKB-KW"/>
</dbReference>
<feature type="domain" description="FAD-binding" evidence="5">
    <location>
        <begin position="298"/>
        <end position="336"/>
    </location>
</feature>
<name>A0A072P0D8_9EURO</name>
<keyword evidence="2" id="KW-0274">FAD</keyword>
<proteinExistence type="predicted"/>
<dbReference type="GO" id="GO:0071949">
    <property type="term" value="F:FAD binding"/>
    <property type="evidence" value="ECO:0007669"/>
    <property type="project" value="InterPro"/>
</dbReference>
<organism evidence="6 7">
    <name type="scientific">Exophiala aquamarina CBS 119918</name>
    <dbReference type="NCBI Taxonomy" id="1182545"/>
    <lineage>
        <taxon>Eukaryota</taxon>
        <taxon>Fungi</taxon>
        <taxon>Dikarya</taxon>
        <taxon>Ascomycota</taxon>
        <taxon>Pezizomycotina</taxon>
        <taxon>Eurotiomycetes</taxon>
        <taxon>Chaetothyriomycetidae</taxon>
        <taxon>Chaetothyriales</taxon>
        <taxon>Herpotrichiellaceae</taxon>
        <taxon>Exophiala</taxon>
    </lineage>
</organism>
<dbReference type="AlphaFoldDB" id="A0A072P0D8"/>
<evidence type="ECO:0000259" key="5">
    <source>
        <dbReference type="Pfam" id="PF01494"/>
    </source>
</evidence>
<accession>A0A072P0D8</accession>